<dbReference type="InterPro" id="IPR000182">
    <property type="entry name" value="GNAT_dom"/>
</dbReference>
<name>A0A5B9MF97_9BACT</name>
<organism evidence="4 5">
    <name type="scientific">Stieleria maiorica</name>
    <dbReference type="NCBI Taxonomy" id="2795974"/>
    <lineage>
        <taxon>Bacteria</taxon>
        <taxon>Pseudomonadati</taxon>
        <taxon>Planctomycetota</taxon>
        <taxon>Planctomycetia</taxon>
        <taxon>Pirellulales</taxon>
        <taxon>Pirellulaceae</taxon>
        <taxon>Stieleria</taxon>
    </lineage>
</organism>
<dbReference type="InterPro" id="IPR050832">
    <property type="entry name" value="Bact_Acetyltransf"/>
</dbReference>
<dbReference type="AlphaFoldDB" id="A0A5B9MF97"/>
<dbReference type="EMBL" id="CP036264">
    <property type="protein sequence ID" value="QEF98680.1"/>
    <property type="molecule type" value="Genomic_DNA"/>
</dbReference>
<dbReference type="InterPro" id="IPR016181">
    <property type="entry name" value="Acyl_CoA_acyltransferase"/>
</dbReference>
<dbReference type="GO" id="GO:0016747">
    <property type="term" value="F:acyltransferase activity, transferring groups other than amino-acyl groups"/>
    <property type="evidence" value="ECO:0007669"/>
    <property type="project" value="InterPro"/>
</dbReference>
<evidence type="ECO:0000256" key="1">
    <source>
        <dbReference type="ARBA" id="ARBA00022679"/>
    </source>
</evidence>
<dbReference type="Pfam" id="PF00583">
    <property type="entry name" value="Acetyltransf_1"/>
    <property type="match status" value="1"/>
</dbReference>
<evidence type="ECO:0000256" key="2">
    <source>
        <dbReference type="ARBA" id="ARBA00023315"/>
    </source>
</evidence>
<protein>
    <submittedName>
        <fullName evidence="4">Putative acetyltransferase</fullName>
    </submittedName>
</protein>
<reference evidence="4 5" key="1">
    <citation type="submission" date="2019-02" db="EMBL/GenBank/DDBJ databases">
        <title>Planctomycetal bacteria perform biofilm scaping via a novel small molecule.</title>
        <authorList>
            <person name="Jeske O."/>
            <person name="Boedeker C."/>
            <person name="Wiegand S."/>
            <person name="Breitling P."/>
            <person name="Kallscheuer N."/>
            <person name="Jogler M."/>
            <person name="Rohde M."/>
            <person name="Petersen J."/>
            <person name="Medema M.H."/>
            <person name="Surup F."/>
            <person name="Jogler C."/>
        </authorList>
    </citation>
    <scope>NUCLEOTIDE SEQUENCE [LARGE SCALE GENOMIC DNA]</scope>
    <source>
        <strain evidence="4 5">Mal15</strain>
    </source>
</reference>
<gene>
    <name evidence="4" type="ORF">Mal15_27350</name>
</gene>
<dbReference type="Gene3D" id="3.40.630.30">
    <property type="match status" value="1"/>
</dbReference>
<keyword evidence="5" id="KW-1185">Reference proteome</keyword>
<dbReference type="PANTHER" id="PTHR43877">
    <property type="entry name" value="AMINOALKYLPHOSPHONATE N-ACETYLTRANSFERASE-RELATED-RELATED"/>
    <property type="match status" value="1"/>
</dbReference>
<evidence type="ECO:0000313" key="5">
    <source>
        <dbReference type="Proteomes" id="UP000321353"/>
    </source>
</evidence>
<proteinExistence type="predicted"/>
<feature type="domain" description="N-acetyltransferase" evidence="3">
    <location>
        <begin position="12"/>
        <end position="155"/>
    </location>
</feature>
<keyword evidence="1 4" id="KW-0808">Transferase</keyword>
<sequence length="162" mass="18184">MESISARQSFQYQIGHATSAEILKHLQACSAQFRPPLTDRVDLPQYAKKLFSRSVTFEAWRGKKLIGLVACYVDQQAQPASAFVSNVSVLWEYRSKGIARRLMLRCHDEVEQRGVQVISLEVSDNNVPAIGLYTKLGYIKTATNSSDLLMQLSFEQKSKPGT</sequence>
<dbReference type="KEGG" id="smam:Mal15_27350"/>
<dbReference type="PROSITE" id="PS51186">
    <property type="entry name" value="GNAT"/>
    <property type="match status" value="1"/>
</dbReference>
<evidence type="ECO:0000259" key="3">
    <source>
        <dbReference type="PROSITE" id="PS51186"/>
    </source>
</evidence>
<keyword evidence="2" id="KW-0012">Acyltransferase</keyword>
<evidence type="ECO:0000313" key="4">
    <source>
        <dbReference type="EMBL" id="QEF98680.1"/>
    </source>
</evidence>
<dbReference type="Proteomes" id="UP000321353">
    <property type="component" value="Chromosome"/>
</dbReference>
<dbReference type="CDD" id="cd04301">
    <property type="entry name" value="NAT_SF"/>
    <property type="match status" value="1"/>
</dbReference>
<accession>A0A5B9MF97</accession>
<dbReference type="SUPFAM" id="SSF55729">
    <property type="entry name" value="Acyl-CoA N-acyltransferases (Nat)"/>
    <property type="match status" value="1"/>
</dbReference>